<evidence type="ECO:0000256" key="2">
    <source>
        <dbReference type="SAM" id="SignalP"/>
    </source>
</evidence>
<feature type="chain" id="PRO_5047548396" evidence="2">
    <location>
        <begin position="25"/>
        <end position="399"/>
    </location>
</feature>
<proteinExistence type="predicted"/>
<evidence type="ECO:0000259" key="4">
    <source>
        <dbReference type="Pfam" id="PF25221"/>
    </source>
</evidence>
<feature type="transmembrane region" description="Helical" evidence="1">
    <location>
        <begin position="259"/>
        <end position="277"/>
    </location>
</feature>
<keyword evidence="1" id="KW-1133">Transmembrane helix</keyword>
<dbReference type="Pfam" id="PF13387">
    <property type="entry name" value="Lnb_N"/>
    <property type="match status" value="1"/>
</dbReference>
<dbReference type="RefSeq" id="WP_263052665.1">
    <property type="nucleotide sequence ID" value="NZ_CP106735.1"/>
</dbReference>
<feature type="transmembrane region" description="Helical" evidence="1">
    <location>
        <begin position="289"/>
        <end position="312"/>
    </location>
</feature>
<dbReference type="Pfam" id="PF25221">
    <property type="entry name" value="5TMH_Lnb"/>
    <property type="match status" value="1"/>
</dbReference>
<feature type="signal peptide" evidence="2">
    <location>
        <begin position="1"/>
        <end position="24"/>
    </location>
</feature>
<evidence type="ECO:0000256" key="1">
    <source>
        <dbReference type="SAM" id="Phobius"/>
    </source>
</evidence>
<keyword evidence="1" id="KW-0472">Membrane</keyword>
<feature type="domain" description="Lnb-like transmembrane" evidence="4">
    <location>
        <begin position="258"/>
        <end position="393"/>
    </location>
</feature>
<dbReference type="EMBL" id="CP106735">
    <property type="protein sequence ID" value="UXX80936.1"/>
    <property type="molecule type" value="Genomic_DNA"/>
</dbReference>
<feature type="transmembrane region" description="Helical" evidence="1">
    <location>
        <begin position="318"/>
        <end position="337"/>
    </location>
</feature>
<gene>
    <name evidence="5" type="ORF">N7E81_07465</name>
</gene>
<feature type="transmembrane region" description="Helical" evidence="1">
    <location>
        <begin position="344"/>
        <end position="366"/>
    </location>
</feature>
<dbReference type="InterPro" id="IPR057436">
    <property type="entry name" value="5TMH_Lnb"/>
</dbReference>
<keyword evidence="6" id="KW-1185">Reference proteome</keyword>
<evidence type="ECO:0000259" key="3">
    <source>
        <dbReference type="Pfam" id="PF13387"/>
    </source>
</evidence>
<protein>
    <submittedName>
        <fullName evidence="5">DUF4105 domain-containing protein</fullName>
    </submittedName>
</protein>
<reference evidence="5" key="1">
    <citation type="submission" date="2022-10" db="EMBL/GenBank/DDBJ databases">
        <title>Comparative genomics and taxonomic characterization of three novel marine species of genus Reichenbachiella exhibiting antioxidant and polysaccharide degradation activities.</title>
        <authorList>
            <person name="Muhammad N."/>
            <person name="Lee Y.-J."/>
            <person name="Ko J."/>
            <person name="Kim S.-G."/>
        </authorList>
    </citation>
    <scope>NUCLEOTIDE SEQUENCE</scope>
    <source>
        <strain evidence="5">Wsw4-B4</strain>
    </source>
</reference>
<evidence type="ECO:0000313" key="5">
    <source>
        <dbReference type="EMBL" id="UXX80936.1"/>
    </source>
</evidence>
<organism evidence="5 6">
    <name type="scientific">Reichenbachiella carrageenanivorans</name>
    <dbReference type="NCBI Taxonomy" id="2979869"/>
    <lineage>
        <taxon>Bacteria</taxon>
        <taxon>Pseudomonadati</taxon>
        <taxon>Bacteroidota</taxon>
        <taxon>Cytophagia</taxon>
        <taxon>Cytophagales</taxon>
        <taxon>Reichenbachiellaceae</taxon>
        <taxon>Reichenbachiella</taxon>
    </lineage>
</organism>
<accession>A0ABY6D464</accession>
<keyword evidence="1" id="KW-0812">Transmembrane</keyword>
<feature type="transmembrane region" description="Helical" evidence="1">
    <location>
        <begin position="372"/>
        <end position="392"/>
    </location>
</feature>
<feature type="domain" description="Lnb N-terminal periplasmic" evidence="3">
    <location>
        <begin position="45"/>
        <end position="163"/>
    </location>
</feature>
<keyword evidence="2" id="KW-0732">Signal</keyword>
<dbReference type="Proteomes" id="UP001062165">
    <property type="component" value="Chromosome"/>
</dbReference>
<name>A0ABY6D464_9BACT</name>
<sequence length="399" mass="45823">MLLKFRIAILLAFAVLLGLSHTHATGVKLSDEAEVIVLILDPTQAELYSAFGHSAFRISDPTNGIDMIFNYGIFDFDQPNFYLNFTKGKLYYKLGTGSYEGYKRYYYREDRTWREHVLNITQGDKQSIFEFLVDNAKPENANYYYNYCYDNCATRMRDVLATVLGDRVTYDYSFASDSLSYRGLMDKYLDHQPWGDLGIDICLGAEIDQTADGFHYQYMPLYLEEALQTATIQNDSTIVPLIAASTTISTSSEQPVDSAFKPIHLFVILFFVTGLITHRGLKYHANYRFIDVLLFGVTGLLGCFLLFLWFGTDHLSKYNYNLLWAMPLNLIGLFFLLKKSKPHWLHIYFLSLGGLQALLILVGVWLPQQIHLALIPLVLALALRSFYLAYFLQERKEIL</sequence>
<evidence type="ECO:0000313" key="6">
    <source>
        <dbReference type="Proteomes" id="UP001062165"/>
    </source>
</evidence>
<dbReference type="InterPro" id="IPR025178">
    <property type="entry name" value="Lnb_N"/>
</dbReference>